<comment type="caution">
    <text evidence="2">The sequence shown here is derived from an EMBL/GenBank/DDBJ whole genome shotgun (WGS) entry which is preliminary data.</text>
</comment>
<accession>A0A272EMH4</accession>
<dbReference type="EMBL" id="NMRN01000104">
    <property type="protein sequence ID" value="PAS91318.1"/>
    <property type="molecule type" value="Genomic_DNA"/>
</dbReference>
<dbReference type="Proteomes" id="UP000216107">
    <property type="component" value="Unassembled WGS sequence"/>
</dbReference>
<organism evidence="2 3">
    <name type="scientific">Candidatus Dactylopiibacterium carminicum</name>
    <dbReference type="NCBI Taxonomy" id="857335"/>
    <lineage>
        <taxon>Bacteria</taxon>
        <taxon>Pseudomonadati</taxon>
        <taxon>Pseudomonadota</taxon>
        <taxon>Betaproteobacteria</taxon>
        <taxon>Rhodocyclales</taxon>
        <taxon>Rhodocyclaceae</taxon>
        <taxon>Candidatus Dactylopiibacterium</taxon>
    </lineage>
</organism>
<dbReference type="AlphaFoldDB" id="A0A272EMH4"/>
<evidence type="ECO:0000313" key="2">
    <source>
        <dbReference type="EMBL" id="PAS91318.1"/>
    </source>
</evidence>
<proteinExistence type="predicted"/>
<evidence type="ECO:0008006" key="4">
    <source>
        <dbReference type="Google" id="ProtNLM"/>
    </source>
</evidence>
<feature type="region of interest" description="Disordered" evidence="1">
    <location>
        <begin position="1"/>
        <end position="28"/>
    </location>
</feature>
<protein>
    <recommendedName>
        <fullName evidence="4">MSHA biogenesis protein MshK</fullName>
    </recommendedName>
</protein>
<evidence type="ECO:0000313" key="3">
    <source>
        <dbReference type="Proteomes" id="UP000216107"/>
    </source>
</evidence>
<sequence>MLSASTMAAPRNDPTLPPSGFAPVPQASTERTDRLLLQAVINSPQRRLAIINGRSLREGERLGEWQIRSIRPREVLLVSPHGTQLLRLNFPSKPAAD</sequence>
<name>A0A272EMH4_9RHOO</name>
<gene>
    <name evidence="2" type="ORF">CGU29_17145</name>
</gene>
<reference evidence="2 3" key="1">
    <citation type="submission" date="2017-07" db="EMBL/GenBank/DDBJ databases">
        <title>Candidatus Dactylopiibacterium carminicum, a nitrogen-fixing symbiont of the cochineal insect Dactylopius coccus and Dactylopius opuntiae (Hemiptera: Coccoidea: Dactylopiidae).</title>
        <authorList>
            <person name="Vera A."/>
        </authorList>
    </citation>
    <scope>NUCLEOTIDE SEQUENCE [LARGE SCALE GENOMIC DNA]</scope>
    <source>
        <strain evidence="2 3">NFDCM</strain>
    </source>
</reference>
<evidence type="ECO:0000256" key="1">
    <source>
        <dbReference type="SAM" id="MobiDB-lite"/>
    </source>
</evidence>